<evidence type="ECO:0000313" key="1">
    <source>
        <dbReference type="EMBL" id="TFE22664.1"/>
    </source>
</evidence>
<dbReference type="Gene3D" id="3.10.450.390">
    <property type="entry name" value="Protein of unknown function DUF3889"/>
    <property type="match status" value="1"/>
</dbReference>
<sequence>MMNRSIRTIMLTLALIMAHEAGFLIKPPSVHAATSVPEYAKWGQIAMQQTKARYRADIVDYLHVGRVRVSQGVAEEVFKLRLREGAREFEVRVTIQFYTSNDRIITINFQETAN</sequence>
<dbReference type="AlphaFoldDB" id="A0A4Y8LQH9"/>
<reference evidence="1 2" key="1">
    <citation type="submission" date="2019-03" db="EMBL/GenBank/DDBJ databases">
        <title>Cohnella endophytica sp. nov., a novel endophytic bacterium isolated from bark of Sonneratia apetala.</title>
        <authorList>
            <person name="Tuo L."/>
        </authorList>
    </citation>
    <scope>NUCLEOTIDE SEQUENCE [LARGE SCALE GENOMIC DNA]</scope>
    <source>
        <strain evidence="1 2">CCTCC AB 208254</strain>
    </source>
</reference>
<gene>
    <name evidence="1" type="ORF">E2980_21165</name>
</gene>
<proteinExistence type="predicted"/>
<comment type="caution">
    <text evidence="1">The sequence shown here is derived from an EMBL/GenBank/DDBJ whole genome shotgun (WGS) entry which is preliminary data.</text>
</comment>
<dbReference type="Pfam" id="PF13028">
    <property type="entry name" value="DUF3889"/>
    <property type="match status" value="1"/>
</dbReference>
<dbReference type="InterPro" id="IPR024987">
    <property type="entry name" value="DUF3889"/>
</dbReference>
<name>A0A4Y8LQH9_9BACL</name>
<dbReference type="EMBL" id="SOMN01000043">
    <property type="protein sequence ID" value="TFE22664.1"/>
    <property type="molecule type" value="Genomic_DNA"/>
</dbReference>
<dbReference type="RefSeq" id="WP_135154243.1">
    <property type="nucleotide sequence ID" value="NZ_SOMN01000043.1"/>
</dbReference>
<accession>A0A4Y8LQH9</accession>
<dbReference type="OrthoDB" id="2377048at2"/>
<protein>
    <submittedName>
        <fullName evidence="1">DUF3889 domain-containing protein</fullName>
    </submittedName>
</protein>
<keyword evidence="2" id="KW-1185">Reference proteome</keyword>
<dbReference type="Proteomes" id="UP000297900">
    <property type="component" value="Unassembled WGS sequence"/>
</dbReference>
<organism evidence="1 2">
    <name type="scientific">Cohnella luojiensis</name>
    <dbReference type="NCBI Taxonomy" id="652876"/>
    <lineage>
        <taxon>Bacteria</taxon>
        <taxon>Bacillati</taxon>
        <taxon>Bacillota</taxon>
        <taxon>Bacilli</taxon>
        <taxon>Bacillales</taxon>
        <taxon>Paenibacillaceae</taxon>
        <taxon>Cohnella</taxon>
    </lineage>
</organism>
<evidence type="ECO:0000313" key="2">
    <source>
        <dbReference type="Proteomes" id="UP000297900"/>
    </source>
</evidence>